<dbReference type="Proteomes" id="UP000660745">
    <property type="component" value="Unassembled WGS sequence"/>
</dbReference>
<dbReference type="AlphaFoldDB" id="A0A918A9E3"/>
<evidence type="ECO:0000256" key="1">
    <source>
        <dbReference type="SAM" id="Phobius"/>
    </source>
</evidence>
<feature type="transmembrane region" description="Helical" evidence="1">
    <location>
        <begin position="373"/>
        <end position="403"/>
    </location>
</feature>
<evidence type="ECO:0000313" key="3">
    <source>
        <dbReference type="Proteomes" id="UP000660745"/>
    </source>
</evidence>
<reference evidence="2" key="2">
    <citation type="submission" date="2020-09" db="EMBL/GenBank/DDBJ databases">
        <authorList>
            <person name="Sun Q."/>
            <person name="Zhou Y."/>
        </authorList>
    </citation>
    <scope>NUCLEOTIDE SEQUENCE</scope>
    <source>
        <strain evidence="2">CGMCC 4.7430</strain>
    </source>
</reference>
<keyword evidence="1" id="KW-1133">Transmembrane helix</keyword>
<dbReference type="EMBL" id="BMNK01000009">
    <property type="protein sequence ID" value="GGP10928.1"/>
    <property type="molecule type" value="Genomic_DNA"/>
</dbReference>
<keyword evidence="1" id="KW-0472">Membrane</keyword>
<feature type="transmembrane region" description="Helical" evidence="1">
    <location>
        <begin position="258"/>
        <end position="282"/>
    </location>
</feature>
<accession>A0A918A9E3</accession>
<dbReference type="RefSeq" id="WP_189141367.1">
    <property type="nucleotide sequence ID" value="NZ_BMNK01000009.1"/>
</dbReference>
<feature type="transmembrane region" description="Helical" evidence="1">
    <location>
        <begin position="195"/>
        <end position="215"/>
    </location>
</feature>
<feature type="transmembrane region" description="Helical" evidence="1">
    <location>
        <begin position="334"/>
        <end position="353"/>
    </location>
</feature>
<comment type="caution">
    <text evidence="2">The sequence shown here is derived from an EMBL/GenBank/DDBJ whole genome shotgun (WGS) entry which is preliminary data.</text>
</comment>
<keyword evidence="3" id="KW-1185">Reference proteome</keyword>
<reference evidence="2" key="1">
    <citation type="journal article" date="2014" name="Int. J. Syst. Evol. Microbiol.">
        <title>Complete genome sequence of Corynebacterium casei LMG S-19264T (=DSM 44701T), isolated from a smear-ripened cheese.</title>
        <authorList>
            <consortium name="US DOE Joint Genome Institute (JGI-PGF)"/>
            <person name="Walter F."/>
            <person name="Albersmeier A."/>
            <person name="Kalinowski J."/>
            <person name="Ruckert C."/>
        </authorList>
    </citation>
    <scope>NUCLEOTIDE SEQUENCE</scope>
    <source>
        <strain evidence="2">CGMCC 4.7430</strain>
    </source>
</reference>
<organism evidence="2 3">
    <name type="scientific">Nonomuraea glycinis</name>
    <dbReference type="NCBI Taxonomy" id="2047744"/>
    <lineage>
        <taxon>Bacteria</taxon>
        <taxon>Bacillati</taxon>
        <taxon>Actinomycetota</taxon>
        <taxon>Actinomycetes</taxon>
        <taxon>Streptosporangiales</taxon>
        <taxon>Streptosporangiaceae</taxon>
        <taxon>Nonomuraea</taxon>
    </lineage>
</organism>
<sequence length="419" mass="45858">MPSPFSLPLHALRLAGRCALPLILWFSAGELARWATLYLASEIQHGDFYQARLVAAYVLLTVVILISMTMVTGMFLSLRRVLWETRAREADGQAPERLWRSLNRIAPAFAVIYMAWSLHIEDAADFQQMDLLHNLDDNFYTPILNNIANGTDEAVTYGVGLVSLDWRVSLAAMAVTFGLRVLFARMVENGKGGFSGVAAAFAEFSFVFCALNALYNLSALRGDWTGQRAIVGGVQSTWEQAKAGIPGWEAFWAWVAEVWPYAVDALAVPLTWLAVAVLVFGASVDDVRRAVRGTGLEKGVDKLEGSHSITQRAVDRVVGGFMERWVPVVNAFRITVKGGATLFGLVCLLYTGLHVGADYASRAIYTLIGSDVPFMWLFVSHPVAFVLDLLVTALSFSVLAAAFDIAATRARLRGEDITA</sequence>
<proteinExistence type="predicted"/>
<evidence type="ECO:0000313" key="2">
    <source>
        <dbReference type="EMBL" id="GGP10928.1"/>
    </source>
</evidence>
<gene>
    <name evidence="2" type="ORF">GCM10012278_52540</name>
</gene>
<name>A0A918A9E3_9ACTN</name>
<keyword evidence="1" id="KW-0812">Transmembrane</keyword>
<feature type="transmembrane region" description="Helical" evidence="1">
    <location>
        <begin position="54"/>
        <end position="78"/>
    </location>
</feature>
<protein>
    <submittedName>
        <fullName evidence="2">Uncharacterized protein</fullName>
    </submittedName>
</protein>